<dbReference type="Proteomes" id="UP000186720">
    <property type="component" value="Unassembled WGS sequence"/>
</dbReference>
<organism evidence="2 3">
    <name type="scientific">Mucilaginibacter polytrichastri</name>
    <dbReference type="NCBI Taxonomy" id="1302689"/>
    <lineage>
        <taxon>Bacteria</taxon>
        <taxon>Pseudomonadati</taxon>
        <taxon>Bacteroidota</taxon>
        <taxon>Sphingobacteriia</taxon>
        <taxon>Sphingobacteriales</taxon>
        <taxon>Sphingobacteriaceae</taxon>
        <taxon>Mucilaginibacter</taxon>
    </lineage>
</organism>
<feature type="transmembrane region" description="Helical" evidence="1">
    <location>
        <begin position="93"/>
        <end position="114"/>
    </location>
</feature>
<sequence>MTVTAILFAIIGIFLTFAPDYVMTLLGISPNKGIELILQLLGAAYYAFAMLNWMAKGSIIGGIYNKPIALANLTHFFIGGMALSKAAFSNNTLPIIVGVLGGFYLVCALIFWLIMSKHPGKESAD</sequence>
<keyword evidence="1" id="KW-0472">Membrane</keyword>
<dbReference type="STRING" id="1302689.RG47T_4682"/>
<keyword evidence="3" id="KW-1185">Reference proteome</keyword>
<feature type="transmembrane region" description="Helical" evidence="1">
    <location>
        <begin position="36"/>
        <end position="55"/>
    </location>
</feature>
<feature type="transmembrane region" description="Helical" evidence="1">
    <location>
        <begin position="67"/>
        <end position="87"/>
    </location>
</feature>
<evidence type="ECO:0000313" key="3">
    <source>
        <dbReference type="Proteomes" id="UP000186720"/>
    </source>
</evidence>
<protein>
    <submittedName>
        <fullName evidence="2">Uncharacterized protein</fullName>
    </submittedName>
</protein>
<reference evidence="2 3" key="1">
    <citation type="submission" date="2016-11" db="EMBL/GenBank/DDBJ databases">
        <title>Whole Genome Sequencing of Mucilaginibacter polytrichastri RG4-7(T) isolated from the moss sample.</title>
        <authorList>
            <person name="Li Y."/>
        </authorList>
    </citation>
    <scope>NUCLEOTIDE SEQUENCE [LARGE SCALE GENOMIC DNA]</scope>
    <source>
        <strain evidence="2 3">RG4-7</strain>
    </source>
</reference>
<keyword evidence="1" id="KW-1133">Transmembrane helix</keyword>
<proteinExistence type="predicted"/>
<keyword evidence="1" id="KW-0812">Transmembrane</keyword>
<name>A0A1Q6A5B4_9SPHI</name>
<dbReference type="AlphaFoldDB" id="A0A1Q6A5B4"/>
<dbReference type="EMBL" id="MPPL01000001">
    <property type="protein sequence ID" value="OKS89200.1"/>
    <property type="molecule type" value="Genomic_DNA"/>
</dbReference>
<evidence type="ECO:0000256" key="1">
    <source>
        <dbReference type="SAM" id="Phobius"/>
    </source>
</evidence>
<evidence type="ECO:0000313" key="2">
    <source>
        <dbReference type="EMBL" id="OKS89200.1"/>
    </source>
</evidence>
<gene>
    <name evidence="2" type="ORF">RG47T_4682</name>
</gene>
<comment type="caution">
    <text evidence="2">The sequence shown here is derived from an EMBL/GenBank/DDBJ whole genome shotgun (WGS) entry which is preliminary data.</text>
</comment>
<feature type="transmembrane region" description="Helical" evidence="1">
    <location>
        <begin position="7"/>
        <end position="30"/>
    </location>
</feature>
<accession>A0A1Q6A5B4</accession>